<feature type="signal peptide" evidence="1">
    <location>
        <begin position="1"/>
        <end position="24"/>
    </location>
</feature>
<dbReference type="RefSeq" id="WP_089763256.1">
    <property type="nucleotide sequence ID" value="NZ_BKAT01000028.1"/>
</dbReference>
<gene>
    <name evidence="2" type="ORF">SAMN05660909_03541</name>
</gene>
<protein>
    <submittedName>
        <fullName evidence="2">Uncharacterized protein</fullName>
    </submittedName>
</protein>
<organism evidence="2 3">
    <name type="scientific">Chitinophaga terrae</name>
    <name type="common">ex Kim and Jung 2007</name>
    <dbReference type="NCBI Taxonomy" id="408074"/>
    <lineage>
        <taxon>Bacteria</taxon>
        <taxon>Pseudomonadati</taxon>
        <taxon>Bacteroidota</taxon>
        <taxon>Chitinophagia</taxon>
        <taxon>Chitinophagales</taxon>
        <taxon>Chitinophagaceae</taxon>
        <taxon>Chitinophaga</taxon>
    </lineage>
</organism>
<dbReference type="Proteomes" id="UP000199656">
    <property type="component" value="Unassembled WGS sequence"/>
</dbReference>
<accession>A0A1H4E849</accession>
<dbReference type="AlphaFoldDB" id="A0A1H4E849"/>
<proteinExistence type="predicted"/>
<name>A0A1H4E849_9BACT</name>
<evidence type="ECO:0000313" key="2">
    <source>
        <dbReference type="EMBL" id="SEA80512.1"/>
    </source>
</evidence>
<keyword evidence="3" id="KW-1185">Reference proteome</keyword>
<feature type="chain" id="PRO_5011485057" evidence="1">
    <location>
        <begin position="25"/>
        <end position="150"/>
    </location>
</feature>
<dbReference type="EMBL" id="FNRL01000016">
    <property type="protein sequence ID" value="SEA80512.1"/>
    <property type="molecule type" value="Genomic_DNA"/>
</dbReference>
<dbReference type="OrthoDB" id="9922821at2"/>
<evidence type="ECO:0000313" key="3">
    <source>
        <dbReference type="Proteomes" id="UP000199656"/>
    </source>
</evidence>
<keyword evidence="1" id="KW-0732">Signal</keyword>
<sequence length="150" mass="16815">MKTLRIACSTLLVAALMSVMPAMAGATTPVSSPVKVWKPMVMKPFSTVTKYYNFNFAYSPYHSLTISLSFDDSDYHLIGGSILSNTPGVDMQEETVHTVTPNSPYYVSSVTFVFRGYHNVFGNRTSYWIEGNWYKGPSGNDHWAISRNTY</sequence>
<evidence type="ECO:0000256" key="1">
    <source>
        <dbReference type="SAM" id="SignalP"/>
    </source>
</evidence>
<reference evidence="3" key="1">
    <citation type="submission" date="2016-10" db="EMBL/GenBank/DDBJ databases">
        <authorList>
            <person name="Varghese N."/>
            <person name="Submissions S."/>
        </authorList>
    </citation>
    <scope>NUCLEOTIDE SEQUENCE [LARGE SCALE GENOMIC DNA]</scope>
    <source>
        <strain evidence="3">DSM 23920</strain>
    </source>
</reference>